<proteinExistence type="predicted"/>
<name>A0ABT8XI19_9HYPH</name>
<gene>
    <name evidence="2" type="ORF">GB928_019525</name>
</gene>
<protein>
    <submittedName>
        <fullName evidence="2">GNAT family N-acetyltransferase</fullName>
    </submittedName>
</protein>
<dbReference type="InterPro" id="IPR051908">
    <property type="entry name" value="Ribosomal_N-acetyltransferase"/>
</dbReference>
<dbReference type="Proteomes" id="UP001177080">
    <property type="component" value="Unassembled WGS sequence"/>
</dbReference>
<dbReference type="SUPFAM" id="SSF55729">
    <property type="entry name" value="Acyl-CoA N-acyltransferases (Nat)"/>
    <property type="match status" value="1"/>
</dbReference>
<evidence type="ECO:0000313" key="2">
    <source>
        <dbReference type="EMBL" id="MDO6123386.1"/>
    </source>
</evidence>
<feature type="domain" description="N-acetyltransferase" evidence="1">
    <location>
        <begin position="2"/>
        <end position="166"/>
    </location>
</feature>
<dbReference type="PROSITE" id="PS51186">
    <property type="entry name" value="GNAT"/>
    <property type="match status" value="1"/>
</dbReference>
<dbReference type="Gene3D" id="3.40.630.30">
    <property type="match status" value="1"/>
</dbReference>
<sequence>MLTLTPFTPAHFNLLLDWFPTHTELVQWGGPLLEFPLSRDQLEGMLAESRSNPPARLCWMAESEGTIVGHVQLGFDWRNGNALLSRVAIAPDMRGRHLASPLIALAIEKAFHFERMERLELNVYTWNTPAIRTYERSGFVLEGVRRASALVDGTRWDTAMMSLLRRDLTDRQSTAEDD</sequence>
<dbReference type="InterPro" id="IPR000182">
    <property type="entry name" value="GNAT_dom"/>
</dbReference>
<evidence type="ECO:0000259" key="1">
    <source>
        <dbReference type="PROSITE" id="PS51186"/>
    </source>
</evidence>
<dbReference type="EMBL" id="WHSC02000008">
    <property type="protein sequence ID" value="MDO6123386.1"/>
    <property type="molecule type" value="Genomic_DNA"/>
</dbReference>
<dbReference type="Pfam" id="PF00583">
    <property type="entry name" value="Acetyltransf_1"/>
    <property type="match status" value="1"/>
</dbReference>
<accession>A0ABT8XI19</accession>
<dbReference type="RefSeq" id="WP_244762949.1">
    <property type="nucleotide sequence ID" value="NZ_JALJCJ010000006.1"/>
</dbReference>
<dbReference type="InterPro" id="IPR016181">
    <property type="entry name" value="Acyl_CoA_acyltransferase"/>
</dbReference>
<keyword evidence="3" id="KW-1185">Reference proteome</keyword>
<dbReference type="PANTHER" id="PTHR43441">
    <property type="entry name" value="RIBOSOMAL-PROTEIN-SERINE ACETYLTRANSFERASE"/>
    <property type="match status" value="1"/>
</dbReference>
<dbReference type="PANTHER" id="PTHR43441:SF2">
    <property type="entry name" value="FAMILY ACETYLTRANSFERASE, PUTATIVE (AFU_ORTHOLOGUE AFUA_7G00850)-RELATED"/>
    <property type="match status" value="1"/>
</dbReference>
<reference evidence="2" key="1">
    <citation type="submission" date="2022-04" db="EMBL/GenBank/DDBJ databases">
        <title>Shinella lacus sp. nov., a novel member of the genus Shinella from water.</title>
        <authorList>
            <person name="Deng Y."/>
        </authorList>
    </citation>
    <scope>NUCLEOTIDE SEQUENCE</scope>
    <source>
        <strain evidence="2">JCM 31239</strain>
    </source>
</reference>
<comment type="caution">
    <text evidence="2">The sequence shown here is derived from an EMBL/GenBank/DDBJ whole genome shotgun (WGS) entry which is preliminary data.</text>
</comment>
<evidence type="ECO:0000313" key="3">
    <source>
        <dbReference type="Proteomes" id="UP001177080"/>
    </source>
</evidence>
<organism evidence="2 3">
    <name type="scientific">Shinella curvata</name>
    <dbReference type="NCBI Taxonomy" id="1817964"/>
    <lineage>
        <taxon>Bacteria</taxon>
        <taxon>Pseudomonadati</taxon>
        <taxon>Pseudomonadota</taxon>
        <taxon>Alphaproteobacteria</taxon>
        <taxon>Hyphomicrobiales</taxon>
        <taxon>Rhizobiaceae</taxon>
        <taxon>Shinella</taxon>
    </lineage>
</organism>